<name>A0ABT7PF11_9BACT</name>
<dbReference type="Pfam" id="PF17963">
    <property type="entry name" value="Big_9"/>
    <property type="match status" value="2"/>
</dbReference>
<proteinExistence type="predicted"/>
<comment type="subcellular location">
    <subcellularLocation>
        <location evidence="1">Secreted</location>
    </subcellularLocation>
</comment>
<evidence type="ECO:0000256" key="1">
    <source>
        <dbReference type="ARBA" id="ARBA00004613"/>
    </source>
</evidence>
<dbReference type="Pfam" id="PF17210">
    <property type="entry name" value="SdrD_B"/>
    <property type="match status" value="1"/>
</dbReference>
<feature type="domain" description="SD-repeat containing protein B" evidence="5">
    <location>
        <begin position="12"/>
        <end position="72"/>
    </location>
</feature>
<evidence type="ECO:0000256" key="4">
    <source>
        <dbReference type="SAM" id="MobiDB-lite"/>
    </source>
</evidence>
<dbReference type="Pfam" id="PF11303">
    <property type="entry name" value="DUF3105"/>
    <property type="match status" value="1"/>
</dbReference>
<keyword evidence="3" id="KW-0732">Signal</keyword>
<dbReference type="Gene3D" id="2.60.40.10">
    <property type="entry name" value="Immunoglobulins"/>
    <property type="match status" value="1"/>
</dbReference>
<dbReference type="InterPro" id="IPR013783">
    <property type="entry name" value="Ig-like_fold"/>
</dbReference>
<dbReference type="RefSeq" id="WP_289162633.1">
    <property type="nucleotide sequence ID" value="NZ_JASZZN010000004.1"/>
</dbReference>
<dbReference type="EMBL" id="JASZZN010000004">
    <property type="protein sequence ID" value="MDM4015080.1"/>
    <property type="molecule type" value="Genomic_DNA"/>
</dbReference>
<reference evidence="6 7" key="1">
    <citation type="submission" date="2023-06" db="EMBL/GenBank/DDBJ databases">
        <title>Roseiconus lacunae JC819 isolated from Gulf of Mannar region, Tamil Nadu.</title>
        <authorList>
            <person name="Pk S."/>
            <person name="Ch S."/>
            <person name="Ch V.R."/>
        </authorList>
    </citation>
    <scope>NUCLEOTIDE SEQUENCE [LARGE SCALE GENOMIC DNA]</scope>
    <source>
        <strain evidence="6 7">JC819</strain>
    </source>
</reference>
<dbReference type="Proteomes" id="UP001239462">
    <property type="component" value="Unassembled WGS sequence"/>
</dbReference>
<keyword evidence="7" id="KW-1185">Reference proteome</keyword>
<dbReference type="NCBIfam" id="NF012211">
    <property type="entry name" value="tand_rpt_95"/>
    <property type="match status" value="2"/>
</dbReference>
<evidence type="ECO:0000256" key="3">
    <source>
        <dbReference type="ARBA" id="ARBA00022729"/>
    </source>
</evidence>
<evidence type="ECO:0000259" key="5">
    <source>
        <dbReference type="Pfam" id="PF17210"/>
    </source>
</evidence>
<dbReference type="SUPFAM" id="SSF117074">
    <property type="entry name" value="Hypothetical protein PA1324"/>
    <property type="match status" value="1"/>
</dbReference>
<organism evidence="6 7">
    <name type="scientific">Roseiconus lacunae</name>
    <dbReference type="NCBI Taxonomy" id="2605694"/>
    <lineage>
        <taxon>Bacteria</taxon>
        <taxon>Pseudomonadati</taxon>
        <taxon>Planctomycetota</taxon>
        <taxon>Planctomycetia</taxon>
        <taxon>Pirellulales</taxon>
        <taxon>Pirellulaceae</taxon>
        <taxon>Roseiconus</taxon>
    </lineage>
</organism>
<feature type="region of interest" description="Disordered" evidence="4">
    <location>
        <begin position="398"/>
        <end position="430"/>
    </location>
</feature>
<dbReference type="InterPro" id="IPR033764">
    <property type="entry name" value="Sdr_B"/>
</dbReference>
<evidence type="ECO:0000313" key="6">
    <source>
        <dbReference type="EMBL" id="MDM4015080.1"/>
    </source>
</evidence>
<sequence length="533" mass="56692">MLMHAEGVIRGTVFFDSNGSGALDTDDVGASGVVVDLIAPDVTANRSQVTDDLGNYTFGDLEPGTYQIAKRSMRATVETNDIAIIDLTLADGGVSEGNVFVEGSIRLEYININWYLASSPPEATLIRNSIALAERQAGQRTLADQILAGGNAIQDANRPPVTSTEKYSVAIDSSLDVNVLTGVLSNDFDPDGESITAELVESPSRGSIDFNQDGSFRYTPNSGFAGVDTFSYRATDGRSRSSNVTVTIMVNDNQSANRIPTALDDRYFGRENEAIVIGVSNGVIANDIDLDNDVLTATVIDSPTSGSINLNQNGSFTYQGNAEFFGDDSFTYVISDGTATSNVATVSITLRPVDDGTPFADVEAGSFESPNLLGARTDLVAGAPPITSDHVFGEVDYSKHSNPPTYGDHHGFDPDGTDQNPGITPRPTGIYRQEQPDEALVHNLEHGHVWISYSPSRLSTADIGSLEQLVRDGAGNSGGSGVGVILTPREANDQSIALASWAHLLTLDHYDPDTIRAFINTNRGKAPEGFITP</sequence>
<dbReference type="Gene3D" id="2.60.40.2810">
    <property type="match status" value="2"/>
</dbReference>
<keyword evidence="2" id="KW-0964">Secreted</keyword>
<dbReference type="InterPro" id="IPR021454">
    <property type="entry name" value="DUF3105"/>
</dbReference>
<gene>
    <name evidence="6" type="ORF">QTN89_06535</name>
</gene>
<accession>A0ABT7PF11</accession>
<evidence type="ECO:0000313" key="7">
    <source>
        <dbReference type="Proteomes" id="UP001239462"/>
    </source>
</evidence>
<protein>
    <submittedName>
        <fullName evidence="6">Tandem-95 repeat protein</fullName>
    </submittedName>
</protein>
<comment type="caution">
    <text evidence="6">The sequence shown here is derived from an EMBL/GenBank/DDBJ whole genome shotgun (WGS) entry which is preliminary data.</text>
</comment>
<evidence type="ECO:0000256" key="2">
    <source>
        <dbReference type="ARBA" id="ARBA00022525"/>
    </source>
</evidence>